<dbReference type="InterPro" id="IPR027623">
    <property type="entry name" value="AmmeMemoSam_A"/>
</dbReference>
<dbReference type="NCBIfam" id="TIGR00296">
    <property type="entry name" value="TIGR00296 family protein"/>
    <property type="match status" value="1"/>
</dbReference>
<accession>A0A1T2LAQ0</accession>
<evidence type="ECO:0000313" key="3">
    <source>
        <dbReference type="Proteomes" id="UP000191110"/>
    </source>
</evidence>
<dbReference type="InterPro" id="IPR002733">
    <property type="entry name" value="AMMECR1_domain"/>
</dbReference>
<dbReference type="Pfam" id="PF01871">
    <property type="entry name" value="AMMECR1"/>
    <property type="match status" value="1"/>
</dbReference>
<dbReference type="InterPro" id="IPR036071">
    <property type="entry name" value="AMMECR1_dom_sf"/>
</dbReference>
<feature type="domain" description="AMMECR1" evidence="1">
    <location>
        <begin position="15"/>
        <end position="194"/>
    </location>
</feature>
<sequence>MEPISLSSVTSLTGHEQDDLRQLARDSIRHGLTHGKALDVNASDYSDPLQRQRATFVTLELGGTLRGCIGTLEAHRPLAVDVASNAYAAAFSDPRFPPLDENEFQRLDIHISILTPSEPLLFNGEEDLLEKIRPGIDGLILSEGYRRGTFLPSVWESLPNPEQFLQHLKLKAGLPADYWSDQIEIERYTTELIE</sequence>
<dbReference type="RefSeq" id="WP_078482178.1">
    <property type="nucleotide sequence ID" value="NZ_MPRL01000002.1"/>
</dbReference>
<dbReference type="Gene3D" id="3.30.700.20">
    <property type="entry name" value="Hypothetical protein ph0010, domain 1"/>
    <property type="match status" value="1"/>
</dbReference>
<name>A0A1T2LAQ0_9GAMM</name>
<proteinExistence type="predicted"/>
<reference evidence="2 3" key="1">
    <citation type="submission" date="2016-11" db="EMBL/GenBank/DDBJ databases">
        <title>Mixed transmission modes and dynamic genome evolution in an obligate animal-bacterial symbiosis.</title>
        <authorList>
            <person name="Russell S.L."/>
            <person name="Corbett-Detig R.B."/>
            <person name="Cavanaugh C.M."/>
        </authorList>
    </citation>
    <scope>NUCLEOTIDE SEQUENCE [LARGE SCALE GENOMIC DNA]</scope>
    <source>
        <strain evidence="2">Sveles-Q1</strain>
    </source>
</reference>
<dbReference type="Proteomes" id="UP000191110">
    <property type="component" value="Unassembled WGS sequence"/>
</dbReference>
<dbReference type="OrthoDB" id="9782820at2"/>
<dbReference type="EMBL" id="MPRL01000002">
    <property type="protein sequence ID" value="OOZ42150.1"/>
    <property type="molecule type" value="Genomic_DNA"/>
</dbReference>
<dbReference type="SUPFAM" id="SSF143447">
    <property type="entry name" value="AMMECR1-like"/>
    <property type="match status" value="1"/>
</dbReference>
<dbReference type="NCBIfam" id="TIGR04335">
    <property type="entry name" value="AmmeMemoSam_A"/>
    <property type="match status" value="1"/>
</dbReference>
<dbReference type="Gene3D" id="3.30.1490.150">
    <property type="entry name" value="Hypothetical protein ph0010, domain 2"/>
    <property type="match status" value="1"/>
</dbReference>
<evidence type="ECO:0000313" key="2">
    <source>
        <dbReference type="EMBL" id="OOZ42150.1"/>
    </source>
</evidence>
<comment type="caution">
    <text evidence="2">The sequence shown here is derived from an EMBL/GenBank/DDBJ whole genome shotgun (WGS) entry which is preliminary data.</text>
</comment>
<dbReference type="PANTHER" id="PTHR13016:SF0">
    <property type="entry name" value="AMME SYNDROME CANDIDATE GENE 1 PROTEIN"/>
    <property type="match status" value="1"/>
</dbReference>
<dbReference type="InterPro" id="IPR023473">
    <property type="entry name" value="AMMECR1"/>
</dbReference>
<protein>
    <submittedName>
        <fullName evidence="2">AMMECR1 domain-containing protein</fullName>
    </submittedName>
</protein>
<keyword evidence="3" id="KW-1185">Reference proteome</keyword>
<dbReference type="InterPro" id="IPR027485">
    <property type="entry name" value="AMMECR1_N"/>
</dbReference>
<dbReference type="PANTHER" id="PTHR13016">
    <property type="entry name" value="AMMECR1 HOMOLOG"/>
    <property type="match status" value="1"/>
</dbReference>
<dbReference type="PROSITE" id="PS51112">
    <property type="entry name" value="AMMECR1"/>
    <property type="match status" value="1"/>
</dbReference>
<organism evidence="2 3">
    <name type="scientific">Solemya pervernicosa gill symbiont</name>
    <dbReference type="NCBI Taxonomy" id="642797"/>
    <lineage>
        <taxon>Bacteria</taxon>
        <taxon>Pseudomonadati</taxon>
        <taxon>Pseudomonadota</taxon>
        <taxon>Gammaproteobacteria</taxon>
        <taxon>sulfur-oxidizing symbionts</taxon>
    </lineage>
</organism>
<dbReference type="AlphaFoldDB" id="A0A1T2LAQ0"/>
<gene>
    <name evidence="2" type="ORF">BOW53_00805</name>
</gene>
<evidence type="ECO:0000259" key="1">
    <source>
        <dbReference type="PROSITE" id="PS51112"/>
    </source>
</evidence>